<dbReference type="Proteomes" id="UP000265618">
    <property type="component" value="Unassembled WGS sequence"/>
</dbReference>
<gene>
    <name evidence="2" type="ORF">KIPB_010281</name>
</gene>
<name>A0A391NPR8_9EUKA</name>
<evidence type="ECO:0000256" key="1">
    <source>
        <dbReference type="SAM" id="MobiDB-lite"/>
    </source>
</evidence>
<feature type="non-terminal residue" evidence="2">
    <location>
        <position position="1"/>
    </location>
</feature>
<protein>
    <submittedName>
        <fullName evidence="2">Uncharacterized protein</fullName>
    </submittedName>
</protein>
<organism evidence="2 3">
    <name type="scientific">Kipferlia bialata</name>
    <dbReference type="NCBI Taxonomy" id="797122"/>
    <lineage>
        <taxon>Eukaryota</taxon>
        <taxon>Metamonada</taxon>
        <taxon>Carpediemonas-like organisms</taxon>
        <taxon>Kipferlia</taxon>
    </lineage>
</organism>
<proteinExistence type="predicted"/>
<evidence type="ECO:0000313" key="2">
    <source>
        <dbReference type="EMBL" id="GCA63495.1"/>
    </source>
</evidence>
<reference evidence="2 3" key="1">
    <citation type="journal article" date="2018" name="PLoS ONE">
        <title>The draft genome of Kipferlia bialata reveals reductive genome evolution in fornicate parasites.</title>
        <authorList>
            <person name="Tanifuji G."/>
            <person name="Takabayashi S."/>
            <person name="Kume K."/>
            <person name="Takagi M."/>
            <person name="Nakayama T."/>
            <person name="Kamikawa R."/>
            <person name="Inagaki Y."/>
            <person name="Hashimoto T."/>
        </authorList>
    </citation>
    <scope>NUCLEOTIDE SEQUENCE [LARGE SCALE GENOMIC DNA]</scope>
    <source>
        <strain evidence="2">NY0173</strain>
    </source>
</reference>
<feature type="compositionally biased region" description="Basic and acidic residues" evidence="1">
    <location>
        <begin position="70"/>
        <end position="81"/>
    </location>
</feature>
<feature type="region of interest" description="Disordered" evidence="1">
    <location>
        <begin position="465"/>
        <end position="518"/>
    </location>
</feature>
<sequence length="577" mass="63162">LDPCERPTCTDLLREVHALQTQIRLERDNLFLTVPLSLPVPSPMGVSPIAPTPGYVSDLKYSYLSATPTRSEKGEGRERKASYPLSDPAISPLSPITHSEGGASPTTPTAGLLPPIARIHGSHISQKLEQRIHALVAGGIVDQSPYQVGTTIFISAKGDAVPPRPFLDPRESRLVFYELAVTRPNGRWVKETVASLPFVNAIVFHEFGSLGSSKRKCLTALLSEIYSGMMSRARRARYGKKGRVKGRSDAAVMNTHVVYYDRAEDCSKCDRVRLSLYPVLGIPTDAIHVETGQPPDSRVPPVGSGCITRHLHHIRGHASRECLEGLDQLWEGRRRVNTDSGSTLIITASPDKLPDEFFERNTLLEGSDVAFFFCAGTGKSEHAECLARELEGVCVSSVVFYYGPRSKDLKAGRYLADLLRAVYRSEDRAQSLPVFIFDQCMHMGPQMVVQTMRHIVAEVERSNGFSASDSVTSNGDTRTLSPHPLAYSPISTERVGETETGRKREHKGEEGLGGREGLVGPQVSSQDAVQAHHDIHPLPRPTRYVRSPTFTFPTVKTPCGDGVCVSDPSTPSCSTQE</sequence>
<dbReference type="AlphaFoldDB" id="A0A391NPR8"/>
<feature type="region of interest" description="Disordered" evidence="1">
    <location>
        <begin position="67"/>
        <end position="105"/>
    </location>
</feature>
<accession>A0A391NPR8</accession>
<feature type="compositionally biased region" description="Polar residues" evidence="1">
    <location>
        <begin position="465"/>
        <end position="480"/>
    </location>
</feature>
<dbReference type="EMBL" id="BDIP01003773">
    <property type="protein sequence ID" value="GCA63495.1"/>
    <property type="molecule type" value="Genomic_DNA"/>
</dbReference>
<comment type="caution">
    <text evidence="2">The sequence shown here is derived from an EMBL/GenBank/DDBJ whole genome shotgun (WGS) entry which is preliminary data.</text>
</comment>
<keyword evidence="3" id="KW-1185">Reference proteome</keyword>
<evidence type="ECO:0000313" key="3">
    <source>
        <dbReference type="Proteomes" id="UP000265618"/>
    </source>
</evidence>
<feature type="compositionally biased region" description="Basic and acidic residues" evidence="1">
    <location>
        <begin position="494"/>
        <end position="513"/>
    </location>
</feature>